<keyword evidence="1" id="KW-0732">Signal</keyword>
<evidence type="ECO:0000256" key="1">
    <source>
        <dbReference type="SAM" id="SignalP"/>
    </source>
</evidence>
<dbReference type="EMBL" id="MU007165">
    <property type="protein sequence ID" value="KAF2416265.1"/>
    <property type="molecule type" value="Genomic_DNA"/>
</dbReference>
<gene>
    <name evidence="2" type="ORF">EJ08DRAFT_703695</name>
</gene>
<protein>
    <submittedName>
        <fullName evidence="2">Uncharacterized protein</fullName>
    </submittedName>
</protein>
<comment type="caution">
    <text evidence="2">The sequence shown here is derived from an EMBL/GenBank/DDBJ whole genome shotgun (WGS) entry which is preliminary data.</text>
</comment>
<sequence length="62" mass="6591">MAIKGIVLVVLATFSSLMAFVAGAPIDNDLTVRAPAVLEKREQIQTIAMNPVPRLVLAMDGL</sequence>
<evidence type="ECO:0000313" key="2">
    <source>
        <dbReference type="EMBL" id="KAF2416265.1"/>
    </source>
</evidence>
<organism evidence="2 3">
    <name type="scientific">Tothia fuscella</name>
    <dbReference type="NCBI Taxonomy" id="1048955"/>
    <lineage>
        <taxon>Eukaryota</taxon>
        <taxon>Fungi</taxon>
        <taxon>Dikarya</taxon>
        <taxon>Ascomycota</taxon>
        <taxon>Pezizomycotina</taxon>
        <taxon>Dothideomycetes</taxon>
        <taxon>Pleosporomycetidae</taxon>
        <taxon>Venturiales</taxon>
        <taxon>Cylindrosympodiaceae</taxon>
        <taxon>Tothia</taxon>
    </lineage>
</organism>
<dbReference type="AlphaFoldDB" id="A0A9P4NE52"/>
<name>A0A9P4NE52_9PEZI</name>
<dbReference type="Proteomes" id="UP000800235">
    <property type="component" value="Unassembled WGS sequence"/>
</dbReference>
<proteinExistence type="predicted"/>
<evidence type="ECO:0000313" key="3">
    <source>
        <dbReference type="Proteomes" id="UP000800235"/>
    </source>
</evidence>
<feature type="signal peptide" evidence="1">
    <location>
        <begin position="1"/>
        <end position="23"/>
    </location>
</feature>
<reference evidence="2" key="1">
    <citation type="journal article" date="2020" name="Stud. Mycol.">
        <title>101 Dothideomycetes genomes: a test case for predicting lifestyles and emergence of pathogens.</title>
        <authorList>
            <person name="Haridas S."/>
            <person name="Albert R."/>
            <person name="Binder M."/>
            <person name="Bloem J."/>
            <person name="Labutti K."/>
            <person name="Salamov A."/>
            <person name="Andreopoulos B."/>
            <person name="Baker S."/>
            <person name="Barry K."/>
            <person name="Bills G."/>
            <person name="Bluhm B."/>
            <person name="Cannon C."/>
            <person name="Castanera R."/>
            <person name="Culley D."/>
            <person name="Daum C."/>
            <person name="Ezra D."/>
            <person name="Gonzalez J."/>
            <person name="Henrissat B."/>
            <person name="Kuo A."/>
            <person name="Liang C."/>
            <person name="Lipzen A."/>
            <person name="Lutzoni F."/>
            <person name="Magnuson J."/>
            <person name="Mondo S."/>
            <person name="Nolan M."/>
            <person name="Ohm R."/>
            <person name="Pangilinan J."/>
            <person name="Park H.-J."/>
            <person name="Ramirez L."/>
            <person name="Alfaro M."/>
            <person name="Sun H."/>
            <person name="Tritt A."/>
            <person name="Yoshinaga Y."/>
            <person name="Zwiers L.-H."/>
            <person name="Turgeon B."/>
            <person name="Goodwin S."/>
            <person name="Spatafora J."/>
            <person name="Crous P."/>
            <person name="Grigoriev I."/>
        </authorList>
    </citation>
    <scope>NUCLEOTIDE SEQUENCE</scope>
    <source>
        <strain evidence="2">CBS 130266</strain>
    </source>
</reference>
<feature type="chain" id="PRO_5040341229" evidence="1">
    <location>
        <begin position="24"/>
        <end position="62"/>
    </location>
</feature>
<accession>A0A9P4NE52</accession>
<keyword evidence="3" id="KW-1185">Reference proteome</keyword>